<dbReference type="EMBL" id="AP018042">
    <property type="protein sequence ID" value="BAX81106.1"/>
    <property type="molecule type" value="Genomic_DNA"/>
</dbReference>
<evidence type="ECO:0000256" key="6">
    <source>
        <dbReference type="ARBA" id="ARBA00023237"/>
    </source>
</evidence>
<dbReference type="Gene3D" id="2.40.170.20">
    <property type="entry name" value="TonB-dependent receptor, beta-barrel domain"/>
    <property type="match status" value="1"/>
</dbReference>
<feature type="domain" description="TonB-dependent receptor plug" evidence="9">
    <location>
        <begin position="126"/>
        <end position="232"/>
    </location>
</feature>
<dbReference type="InterPro" id="IPR036942">
    <property type="entry name" value="Beta-barrel_TonB_sf"/>
</dbReference>
<dbReference type="SUPFAM" id="SSF56935">
    <property type="entry name" value="Porins"/>
    <property type="match status" value="1"/>
</dbReference>
<dbReference type="Gene3D" id="2.170.130.10">
    <property type="entry name" value="TonB-dependent receptor, plug domain"/>
    <property type="match status" value="1"/>
</dbReference>
<dbReference type="SUPFAM" id="SSF49464">
    <property type="entry name" value="Carboxypeptidase regulatory domain-like"/>
    <property type="match status" value="1"/>
</dbReference>
<dbReference type="NCBIfam" id="TIGR04056">
    <property type="entry name" value="OMP_RagA_SusC"/>
    <property type="match status" value="1"/>
</dbReference>
<accession>A0A1Y1CL45</accession>
<dbReference type="InterPro" id="IPR039426">
    <property type="entry name" value="TonB-dep_rcpt-like"/>
</dbReference>
<reference evidence="11" key="2">
    <citation type="journal article" date="2020" name="Antonie Van Leeuwenhoek">
        <title>Labilibaculum antarcticum sp. nov., a novel facultative anaerobic, psychrotorelant bacterium isolated from marine sediment of Antarctica.</title>
        <authorList>
            <person name="Watanabe M."/>
            <person name="Kojima H."/>
            <person name="Fukui M."/>
        </authorList>
    </citation>
    <scope>NUCLEOTIDE SEQUENCE [LARGE SCALE GENOMIC DNA]</scope>
    <source>
        <strain evidence="11">SPP2</strain>
    </source>
</reference>
<reference evidence="10 11" key="1">
    <citation type="journal article" date="2018" name="Mar. Genomics">
        <title>Complete genome sequence of Marinifilaceae bacterium strain SPP2, isolated from the Antarctic marine sediment.</title>
        <authorList>
            <person name="Watanabe M."/>
            <person name="Kojima H."/>
            <person name="Fukui M."/>
        </authorList>
    </citation>
    <scope>NUCLEOTIDE SEQUENCE [LARGE SCALE GENOMIC DNA]</scope>
    <source>
        <strain evidence="10 11">SPP2</strain>
    </source>
</reference>
<evidence type="ECO:0000313" key="11">
    <source>
        <dbReference type="Proteomes" id="UP000218267"/>
    </source>
</evidence>
<keyword evidence="11" id="KW-1185">Reference proteome</keyword>
<evidence type="ECO:0000256" key="3">
    <source>
        <dbReference type="ARBA" id="ARBA00022452"/>
    </source>
</evidence>
<dbReference type="KEGG" id="mbas:ALGA_2794"/>
<evidence type="ECO:0000256" key="4">
    <source>
        <dbReference type="ARBA" id="ARBA00022692"/>
    </source>
</evidence>
<dbReference type="InterPro" id="IPR012910">
    <property type="entry name" value="Plug_dom"/>
</dbReference>
<dbReference type="Pfam" id="PF13715">
    <property type="entry name" value="CarbopepD_reg_2"/>
    <property type="match status" value="1"/>
</dbReference>
<dbReference type="OrthoDB" id="9768177at2"/>
<keyword evidence="5 7" id="KW-0472">Membrane</keyword>
<keyword evidence="4 7" id="KW-0812">Transmembrane</keyword>
<name>A0A1Y1CL45_9BACT</name>
<sequence length="1035" mass="113097">MKKNNLIISQRVKWRYLLFTLFVLFTFSFGAQAQELTVKGTVSGAEDGFPIPGVSIVIKGTTIGSITNVDGVYKISANVGDILIFSFIGMTSQEKTVSASFLDVDLATDVIGLQEVVAIGYGTVKKKELTGAVARVKAEDLTRIVTSDVGKALQGQVAGVNVIASSGAPGASSEILIRGLSSIGGSNNPLYVVDGVPFDGDPGLNPNEIETIDILKDAASCAIYGTRGAAGVILVTTKKGKAGSLRVSANASFGIQDIRSSTPVMNAAEQTYFNVVKDRNVSYTADDEIVLNLAKSPKGFLNDTDLGKLVFIDNASVQDYNLNISGGTEQITYNVSTGYHKTEGVIVNSNFERFNTRINTTYKKNKWTIDASAGMTQEDTDSAPGNIILQSIKYYPTQPTVNLEDDASPIYTQGGDEQTRLGSVLESFQNTDEGDRTKVFTSFRINYNLLKGLDFSTRLSYNGTKDYRKKFNPYQEVYDNNGDLKSDPSSSSVHMISSKNRKLDFEAGIKYQKKFKDHKFTVQAVYTMEDQLYDAFFAKKDGVLDNTIDVLDGTSLNAEVGSGTNYTNKQIGTLGRILYDYKSKYMLSVSARYDGSSKFAKDHRWGLFPSVSGAWNISDENFWNPIKNTVNDMKLRIGRGTVGNNRFNSYAYSAGVTNGKDYAFGTDASDILSLGSTQSQFANADIKWETSVQWNAGVDIAMFDNKLTLTAEVYDTRKKDMLFPVTVPGSASGSAGGRPTTVTLNVGDMTNRGFELAMGYRTQTGQVKWGINGTFSTNENEITRMITGSDFILTDDSGLIGGARSSSQITALAEGYEAGAFFIYTTDGIVDTNEKLAKYQQIQPSARMGDLVYEDNNGDGRISEQDRVYQGSGLPKYECGLNFIVDYKGFDFSMQWYAALGHEIMNGAKATAYGWGRHKDLLYAWSEANPETSIPTYRADMKSHENYKGYTDLWLEDGSYVRLKSITVGYSLPNSMLAKLGLSKARVYVSAQNPLTFTKYSGFDPEVGGGIEARGLDKGNYPVTSMYLVGINLNF</sequence>
<comment type="similarity">
    <text evidence="7">Belongs to the TonB-dependent receptor family.</text>
</comment>
<dbReference type="RefSeq" id="WP_096430112.1">
    <property type="nucleotide sequence ID" value="NZ_AP018042.1"/>
</dbReference>
<evidence type="ECO:0000256" key="5">
    <source>
        <dbReference type="ARBA" id="ARBA00023136"/>
    </source>
</evidence>
<dbReference type="NCBIfam" id="TIGR04057">
    <property type="entry name" value="SusC_RagA_signa"/>
    <property type="match status" value="1"/>
</dbReference>
<dbReference type="GO" id="GO:0009279">
    <property type="term" value="C:cell outer membrane"/>
    <property type="evidence" value="ECO:0007669"/>
    <property type="project" value="UniProtKB-SubCell"/>
</dbReference>
<evidence type="ECO:0000259" key="9">
    <source>
        <dbReference type="Pfam" id="PF07715"/>
    </source>
</evidence>
<protein>
    <recommendedName>
        <fullName evidence="9">TonB-dependent receptor plug domain-containing protein</fullName>
    </recommendedName>
</protein>
<gene>
    <name evidence="10" type="ORF">ALGA_2794</name>
</gene>
<evidence type="ECO:0000313" key="10">
    <source>
        <dbReference type="EMBL" id="BAX81106.1"/>
    </source>
</evidence>
<dbReference type="InterPro" id="IPR008969">
    <property type="entry name" value="CarboxyPept-like_regulatory"/>
</dbReference>
<evidence type="ECO:0000256" key="8">
    <source>
        <dbReference type="SAM" id="SignalP"/>
    </source>
</evidence>
<keyword evidence="3 7" id="KW-1134">Transmembrane beta strand</keyword>
<evidence type="ECO:0000256" key="7">
    <source>
        <dbReference type="PROSITE-ProRule" id="PRU01360"/>
    </source>
</evidence>
<feature type="chain" id="PRO_5012553260" description="TonB-dependent receptor plug domain-containing protein" evidence="8">
    <location>
        <begin position="34"/>
        <end position="1035"/>
    </location>
</feature>
<comment type="subcellular location">
    <subcellularLocation>
        <location evidence="1 7">Cell outer membrane</location>
        <topology evidence="1 7">Multi-pass membrane protein</topology>
    </subcellularLocation>
</comment>
<keyword evidence="8" id="KW-0732">Signal</keyword>
<feature type="signal peptide" evidence="8">
    <location>
        <begin position="1"/>
        <end position="33"/>
    </location>
</feature>
<keyword evidence="2 7" id="KW-0813">Transport</keyword>
<dbReference type="AlphaFoldDB" id="A0A1Y1CL45"/>
<dbReference type="InterPro" id="IPR023997">
    <property type="entry name" value="TonB-dep_OMP_SusC/RagA_CS"/>
</dbReference>
<organism evidence="10 11">
    <name type="scientific">Labilibaculum antarcticum</name>
    <dbReference type="NCBI Taxonomy" id="1717717"/>
    <lineage>
        <taxon>Bacteria</taxon>
        <taxon>Pseudomonadati</taxon>
        <taxon>Bacteroidota</taxon>
        <taxon>Bacteroidia</taxon>
        <taxon>Marinilabiliales</taxon>
        <taxon>Marinifilaceae</taxon>
        <taxon>Labilibaculum</taxon>
    </lineage>
</organism>
<dbReference type="InterPro" id="IPR037066">
    <property type="entry name" value="Plug_dom_sf"/>
</dbReference>
<dbReference type="Proteomes" id="UP000218267">
    <property type="component" value="Chromosome"/>
</dbReference>
<dbReference type="InterPro" id="IPR023996">
    <property type="entry name" value="TonB-dep_OMP_SusC/RagA"/>
</dbReference>
<evidence type="ECO:0000256" key="1">
    <source>
        <dbReference type="ARBA" id="ARBA00004571"/>
    </source>
</evidence>
<keyword evidence="6 7" id="KW-0998">Cell outer membrane</keyword>
<dbReference type="Pfam" id="PF07715">
    <property type="entry name" value="Plug"/>
    <property type="match status" value="1"/>
</dbReference>
<proteinExistence type="inferred from homology"/>
<evidence type="ECO:0000256" key="2">
    <source>
        <dbReference type="ARBA" id="ARBA00022448"/>
    </source>
</evidence>
<dbReference type="PROSITE" id="PS52016">
    <property type="entry name" value="TONB_DEPENDENT_REC_3"/>
    <property type="match status" value="1"/>
</dbReference>